<dbReference type="EMBL" id="FPHE01000040">
    <property type="protein sequence ID" value="SFV53213.1"/>
    <property type="molecule type" value="Genomic_DNA"/>
</dbReference>
<protein>
    <submittedName>
        <fullName evidence="1">Uncharacterized protein</fullName>
    </submittedName>
</protein>
<gene>
    <name evidence="1" type="ORF">MNB_SV-12-1516</name>
</gene>
<name>A0A1W1BI77_9ZZZZ</name>
<accession>A0A1W1BI77</accession>
<sequence>MNISNILERNENINAKIGQINFEIKQIKETLKIEKCEFSDLKELLVKTEFYKNILFNPASHNSEEIEIYRKECINSIKLLEKLNQVLSTLK</sequence>
<evidence type="ECO:0000313" key="1">
    <source>
        <dbReference type="EMBL" id="SFV53213.1"/>
    </source>
</evidence>
<organism evidence="1">
    <name type="scientific">hydrothermal vent metagenome</name>
    <dbReference type="NCBI Taxonomy" id="652676"/>
    <lineage>
        <taxon>unclassified sequences</taxon>
        <taxon>metagenomes</taxon>
        <taxon>ecological metagenomes</taxon>
    </lineage>
</organism>
<reference evidence="1" key="1">
    <citation type="submission" date="2016-10" db="EMBL/GenBank/DDBJ databases">
        <authorList>
            <person name="de Groot N.N."/>
        </authorList>
    </citation>
    <scope>NUCLEOTIDE SEQUENCE</scope>
</reference>
<dbReference type="AlphaFoldDB" id="A0A1W1BI77"/>
<proteinExistence type="predicted"/>